<dbReference type="InterPro" id="IPR038371">
    <property type="entry name" value="Cu_polyphenol_OxRdtase_sf"/>
</dbReference>
<comment type="function">
    <text evidence="2">Purine nucleoside enzyme that catalyzes the phosphorolysis of adenosine and inosine nucleosides, yielding D-ribose 1-phosphate and the respective free bases, adenine and hypoxanthine. Also catalyzes the phosphorolysis of S-methyl-5'-thioadenosine into adenine and S-methyl-5-thio-alpha-D-ribose 1-phosphate. Also has adenosine deaminase activity.</text>
</comment>
<reference evidence="14" key="1">
    <citation type="journal article" date="2019" name="Int. J. Syst. Evol. Microbiol.">
        <title>The Global Catalogue of Microorganisms (GCM) 10K type strain sequencing project: providing services to taxonomists for standard genome sequencing and annotation.</title>
        <authorList>
            <consortium name="The Broad Institute Genomics Platform"/>
            <consortium name="The Broad Institute Genome Sequencing Center for Infectious Disease"/>
            <person name="Wu L."/>
            <person name="Ma J."/>
        </authorList>
    </citation>
    <scope>NUCLEOTIDE SEQUENCE [LARGE SCALE GENOMIC DNA]</scope>
    <source>
        <strain evidence="14">JCM 17986</strain>
    </source>
</reference>
<evidence type="ECO:0000256" key="11">
    <source>
        <dbReference type="ARBA" id="ARBA00049893"/>
    </source>
</evidence>
<evidence type="ECO:0000256" key="6">
    <source>
        <dbReference type="ARBA" id="ARBA00022801"/>
    </source>
</evidence>
<comment type="similarity">
    <text evidence="3 12">Belongs to the purine nucleoside phosphorylase YfiH/LACC1 family.</text>
</comment>
<keyword evidence="6" id="KW-0378">Hydrolase</keyword>
<dbReference type="EMBL" id="BAABHS010000004">
    <property type="protein sequence ID" value="GAA4954321.1"/>
    <property type="molecule type" value="Genomic_DNA"/>
</dbReference>
<dbReference type="PANTHER" id="PTHR30616:SF2">
    <property type="entry name" value="PURINE NUCLEOSIDE PHOSPHORYLASE LACC1"/>
    <property type="match status" value="1"/>
</dbReference>
<dbReference type="CDD" id="cd16833">
    <property type="entry name" value="YfiH"/>
    <property type="match status" value="1"/>
</dbReference>
<name>A0ABP9GZ50_9ACTN</name>
<evidence type="ECO:0000313" key="13">
    <source>
        <dbReference type="EMBL" id="GAA4954321.1"/>
    </source>
</evidence>
<evidence type="ECO:0000256" key="1">
    <source>
        <dbReference type="ARBA" id="ARBA00000553"/>
    </source>
</evidence>
<proteinExistence type="inferred from homology"/>
<dbReference type="NCBIfam" id="TIGR00726">
    <property type="entry name" value="peptidoglycan editing factor PgeF"/>
    <property type="match status" value="1"/>
</dbReference>
<keyword evidence="7" id="KW-0862">Zinc</keyword>
<keyword evidence="4" id="KW-0808">Transferase</keyword>
<evidence type="ECO:0000313" key="14">
    <source>
        <dbReference type="Proteomes" id="UP001500466"/>
    </source>
</evidence>
<dbReference type="SUPFAM" id="SSF64438">
    <property type="entry name" value="CNF1/YfiH-like putative cysteine hydrolases"/>
    <property type="match status" value="1"/>
</dbReference>
<evidence type="ECO:0000256" key="7">
    <source>
        <dbReference type="ARBA" id="ARBA00022833"/>
    </source>
</evidence>
<evidence type="ECO:0000256" key="9">
    <source>
        <dbReference type="ARBA" id="ARBA00047989"/>
    </source>
</evidence>
<comment type="catalytic activity">
    <reaction evidence="11">
        <text>S-methyl-5'-thioadenosine + phosphate = 5-(methylsulfanyl)-alpha-D-ribose 1-phosphate + adenine</text>
        <dbReference type="Rhea" id="RHEA:11852"/>
        <dbReference type="ChEBI" id="CHEBI:16708"/>
        <dbReference type="ChEBI" id="CHEBI:17509"/>
        <dbReference type="ChEBI" id="CHEBI:43474"/>
        <dbReference type="ChEBI" id="CHEBI:58533"/>
        <dbReference type="EC" id="2.4.2.28"/>
    </reaction>
    <physiologicalReaction direction="left-to-right" evidence="11">
        <dbReference type="Rhea" id="RHEA:11853"/>
    </physiologicalReaction>
</comment>
<dbReference type="Gene3D" id="3.60.140.10">
    <property type="entry name" value="CNF1/YfiH-like putative cysteine hydrolases"/>
    <property type="match status" value="1"/>
</dbReference>
<dbReference type="Pfam" id="PF02578">
    <property type="entry name" value="Cu-oxidase_4"/>
    <property type="match status" value="1"/>
</dbReference>
<accession>A0ABP9GZ50</accession>
<dbReference type="PANTHER" id="PTHR30616">
    <property type="entry name" value="UNCHARACTERIZED PROTEIN YFIH"/>
    <property type="match status" value="1"/>
</dbReference>
<protein>
    <recommendedName>
        <fullName evidence="12">Purine nucleoside phosphorylase</fullName>
    </recommendedName>
</protein>
<organism evidence="13 14">
    <name type="scientific">Yinghuangia aomiensis</name>
    <dbReference type="NCBI Taxonomy" id="676205"/>
    <lineage>
        <taxon>Bacteria</taxon>
        <taxon>Bacillati</taxon>
        <taxon>Actinomycetota</taxon>
        <taxon>Actinomycetes</taxon>
        <taxon>Kitasatosporales</taxon>
        <taxon>Streptomycetaceae</taxon>
        <taxon>Yinghuangia</taxon>
    </lineage>
</organism>
<comment type="catalytic activity">
    <reaction evidence="9">
        <text>adenosine + H2O + H(+) = inosine + NH4(+)</text>
        <dbReference type="Rhea" id="RHEA:24408"/>
        <dbReference type="ChEBI" id="CHEBI:15377"/>
        <dbReference type="ChEBI" id="CHEBI:15378"/>
        <dbReference type="ChEBI" id="CHEBI:16335"/>
        <dbReference type="ChEBI" id="CHEBI:17596"/>
        <dbReference type="ChEBI" id="CHEBI:28938"/>
        <dbReference type="EC" id="3.5.4.4"/>
    </reaction>
    <physiologicalReaction direction="left-to-right" evidence="9">
        <dbReference type="Rhea" id="RHEA:24409"/>
    </physiologicalReaction>
</comment>
<evidence type="ECO:0000256" key="12">
    <source>
        <dbReference type="RuleBase" id="RU361274"/>
    </source>
</evidence>
<evidence type="ECO:0000256" key="3">
    <source>
        <dbReference type="ARBA" id="ARBA00007353"/>
    </source>
</evidence>
<evidence type="ECO:0000256" key="5">
    <source>
        <dbReference type="ARBA" id="ARBA00022723"/>
    </source>
</evidence>
<gene>
    <name evidence="13" type="primary">pgeF</name>
    <name evidence="13" type="ORF">GCM10023205_14990</name>
</gene>
<dbReference type="RefSeq" id="WP_345674503.1">
    <property type="nucleotide sequence ID" value="NZ_BAABHS010000004.1"/>
</dbReference>
<comment type="catalytic activity">
    <reaction evidence="10">
        <text>adenosine + phosphate = alpha-D-ribose 1-phosphate + adenine</text>
        <dbReference type="Rhea" id="RHEA:27642"/>
        <dbReference type="ChEBI" id="CHEBI:16335"/>
        <dbReference type="ChEBI" id="CHEBI:16708"/>
        <dbReference type="ChEBI" id="CHEBI:43474"/>
        <dbReference type="ChEBI" id="CHEBI:57720"/>
        <dbReference type="EC" id="2.4.2.1"/>
    </reaction>
    <physiologicalReaction direction="left-to-right" evidence="10">
        <dbReference type="Rhea" id="RHEA:27643"/>
    </physiologicalReaction>
</comment>
<evidence type="ECO:0000256" key="4">
    <source>
        <dbReference type="ARBA" id="ARBA00022679"/>
    </source>
</evidence>
<keyword evidence="14" id="KW-1185">Reference proteome</keyword>
<comment type="caution">
    <text evidence="13">The sequence shown here is derived from an EMBL/GenBank/DDBJ whole genome shotgun (WGS) entry which is preliminary data.</text>
</comment>
<dbReference type="InterPro" id="IPR003730">
    <property type="entry name" value="Cu_polyphenol_OxRdtase"/>
</dbReference>
<evidence type="ECO:0000256" key="8">
    <source>
        <dbReference type="ARBA" id="ARBA00023008"/>
    </source>
</evidence>
<comment type="catalytic activity">
    <reaction evidence="1">
        <text>inosine + phosphate = alpha-D-ribose 1-phosphate + hypoxanthine</text>
        <dbReference type="Rhea" id="RHEA:27646"/>
        <dbReference type="ChEBI" id="CHEBI:17368"/>
        <dbReference type="ChEBI" id="CHEBI:17596"/>
        <dbReference type="ChEBI" id="CHEBI:43474"/>
        <dbReference type="ChEBI" id="CHEBI:57720"/>
        <dbReference type="EC" id="2.4.2.1"/>
    </reaction>
    <physiologicalReaction direction="left-to-right" evidence="1">
        <dbReference type="Rhea" id="RHEA:27647"/>
    </physiologicalReaction>
</comment>
<evidence type="ECO:0000256" key="2">
    <source>
        <dbReference type="ARBA" id="ARBA00003215"/>
    </source>
</evidence>
<sequence>MFAHRAQADGVGFAFTDRWGGASEAPYAELNLGGHVGDDAAAVRENRARAAAGLGLDPARVVWMNQVHGRDVEVVDGPWTGAVPEADAVATRTPGLALAVLVADCTPVLLADPEAGVVAAAHAGRPGLFAGVIPATVEAMVKLGARPDRIVAKTGPAVCGPCYEVPAEMRDEVAGRIRAARSVTREGTPALDIVAGVWAQLADAGVPFGEKSHICTRESADSFSYRRDGKTGRIAGYVWIDARAGSAGDAAADSAPVRDR</sequence>
<dbReference type="InterPro" id="IPR011324">
    <property type="entry name" value="Cytotoxic_necrot_fac-like_cat"/>
</dbReference>
<keyword evidence="5" id="KW-0479">Metal-binding</keyword>
<keyword evidence="8" id="KW-0186">Copper</keyword>
<dbReference type="Proteomes" id="UP001500466">
    <property type="component" value="Unassembled WGS sequence"/>
</dbReference>
<evidence type="ECO:0000256" key="10">
    <source>
        <dbReference type="ARBA" id="ARBA00048968"/>
    </source>
</evidence>